<evidence type="ECO:0000256" key="4">
    <source>
        <dbReference type="ARBA" id="ARBA00022723"/>
    </source>
</evidence>
<comment type="similarity">
    <text evidence="2">Belongs to the phosphohexose mutase family.</text>
</comment>
<dbReference type="GO" id="GO:0046872">
    <property type="term" value="F:metal ion binding"/>
    <property type="evidence" value="ECO:0007669"/>
    <property type="project" value="UniProtKB-KW"/>
</dbReference>
<evidence type="ECO:0000259" key="9">
    <source>
        <dbReference type="Pfam" id="PF02880"/>
    </source>
</evidence>
<feature type="domain" description="Alpha-D-phosphohexomutase alpha/beta/alpha" evidence="9">
    <location>
        <begin position="277"/>
        <end position="391"/>
    </location>
</feature>
<comment type="caution">
    <text evidence="10">The sequence shown here is derived from an EMBL/GenBank/DDBJ whole genome shotgun (WGS) entry which is preliminary data.</text>
</comment>
<dbReference type="FunFam" id="3.40.120.10:FF:000010">
    <property type="entry name" value="phosphomannomutase/phosphoglucomutase isoform X1"/>
    <property type="match status" value="1"/>
</dbReference>
<comment type="cofactor">
    <cofactor evidence="1">
        <name>Mg(2+)</name>
        <dbReference type="ChEBI" id="CHEBI:18420"/>
    </cofactor>
</comment>
<evidence type="ECO:0000259" key="8">
    <source>
        <dbReference type="Pfam" id="PF02879"/>
    </source>
</evidence>
<reference evidence="10" key="2">
    <citation type="submission" date="2021-04" db="EMBL/GenBank/DDBJ databases">
        <authorList>
            <person name="Gilroy R."/>
        </authorList>
    </citation>
    <scope>NUCLEOTIDE SEQUENCE</scope>
    <source>
        <strain evidence="10">CHK169-4300</strain>
    </source>
</reference>
<dbReference type="EMBL" id="DXAZ01000089">
    <property type="protein sequence ID" value="HIZ71283.1"/>
    <property type="molecule type" value="Genomic_DNA"/>
</dbReference>
<dbReference type="GO" id="GO:0005975">
    <property type="term" value="P:carbohydrate metabolic process"/>
    <property type="evidence" value="ECO:0007669"/>
    <property type="project" value="InterPro"/>
</dbReference>
<evidence type="ECO:0000313" key="10">
    <source>
        <dbReference type="EMBL" id="HIZ71283.1"/>
    </source>
</evidence>
<protein>
    <submittedName>
        <fullName evidence="10">Phosphomannomutase/phosphoglucomutase</fullName>
    </submittedName>
</protein>
<feature type="domain" description="Alpha-D-phosphohexomutase alpha/beta/alpha" evidence="8">
    <location>
        <begin position="168"/>
        <end position="272"/>
    </location>
</feature>
<dbReference type="CDD" id="cd03089">
    <property type="entry name" value="PMM_PGM"/>
    <property type="match status" value="1"/>
</dbReference>
<keyword evidence="5" id="KW-0460">Magnesium</keyword>
<dbReference type="Gene3D" id="3.40.120.10">
    <property type="entry name" value="Alpha-D-Glucose-1,6-Bisphosphate, subunit A, domain 3"/>
    <property type="match status" value="3"/>
</dbReference>
<dbReference type="AlphaFoldDB" id="A0A9D2G299"/>
<feature type="domain" description="Alpha-D-phosphohexomutase alpha/beta/alpha" evidence="7">
    <location>
        <begin position="10"/>
        <end position="145"/>
    </location>
</feature>
<gene>
    <name evidence="10" type="ORF">H9808_05895</name>
</gene>
<dbReference type="InterPro" id="IPR005845">
    <property type="entry name" value="A-D-PHexomutase_a/b/a-II"/>
</dbReference>
<dbReference type="InterPro" id="IPR005846">
    <property type="entry name" value="A-D-PHexomutase_a/b/a-III"/>
</dbReference>
<proteinExistence type="inferred from homology"/>
<dbReference type="GO" id="GO:0004615">
    <property type="term" value="F:phosphomannomutase activity"/>
    <property type="evidence" value="ECO:0007669"/>
    <property type="project" value="TreeGrafter"/>
</dbReference>
<evidence type="ECO:0000256" key="5">
    <source>
        <dbReference type="ARBA" id="ARBA00022842"/>
    </source>
</evidence>
<keyword evidence="3" id="KW-0597">Phosphoprotein</keyword>
<evidence type="ECO:0000313" key="11">
    <source>
        <dbReference type="Proteomes" id="UP000824106"/>
    </source>
</evidence>
<accession>A0A9D2G299</accession>
<dbReference type="Pfam" id="PF02879">
    <property type="entry name" value="PGM_PMM_II"/>
    <property type="match status" value="1"/>
</dbReference>
<dbReference type="Pfam" id="PF02880">
    <property type="entry name" value="PGM_PMM_III"/>
    <property type="match status" value="1"/>
</dbReference>
<sequence>MGNTALEKLINGSDIRGIAIDTKEHKANLTQKEVKKIAHGFLRLLKEDKKVQRTPIKIAIGFDSRVSGPAIKEALVEVFLQAGVTILDAGLATTPAMFMATQFPEVDADAGIMITASHLPYFHNGLKFFTKDGGAEHEDMEKIIEYADSKVRAQKKGHLETIDLISYYAKDLVQKIQKGTGLDKPLKDLHIVLDAGNGAGGFFAADVLEPLGAKTTGSQFLDPDGYFPNHIPNPDNSEAMASIQEAVLKNKADLGIIFDTDVDRAAVVDDRGEFINRNNLIALLAQIVLADEAGATIVTNSPTTSHLKDFIEDLGGKQYRYISGYRNVINKAIELNDEGISTPLAIETSGHAAFRENYFLDDGAYVVAKILMLLPALNQKGQKIGDLIKDLKQPAEAQEVRFTILDEQYQKYGHQVIDDLEEFVAQTAGFDLEPDNTEGIRINVSKAFGSGWFLLRMSLHEPLLVLQVENDHEGSNQKVFEKLAEFFKRYNQLDLEKLEKVLAE</sequence>
<dbReference type="InterPro" id="IPR005844">
    <property type="entry name" value="A-D-PHexomutase_a/b/a-I"/>
</dbReference>
<dbReference type="InterPro" id="IPR050060">
    <property type="entry name" value="Phosphoglucosamine_mutase"/>
</dbReference>
<evidence type="ECO:0000256" key="6">
    <source>
        <dbReference type="ARBA" id="ARBA00023235"/>
    </source>
</evidence>
<dbReference type="SUPFAM" id="SSF53738">
    <property type="entry name" value="Phosphoglucomutase, first 3 domains"/>
    <property type="match status" value="3"/>
</dbReference>
<dbReference type="InterPro" id="IPR036900">
    <property type="entry name" value="A-D-PHexomutase_C_sf"/>
</dbReference>
<keyword evidence="4" id="KW-0479">Metal-binding</keyword>
<evidence type="ECO:0000256" key="3">
    <source>
        <dbReference type="ARBA" id="ARBA00022553"/>
    </source>
</evidence>
<dbReference type="Gene3D" id="3.30.310.50">
    <property type="entry name" value="Alpha-D-phosphohexomutase, C-terminal domain"/>
    <property type="match status" value="1"/>
</dbReference>
<organism evidence="10 11">
    <name type="scientific">Candidatus Atopostipes pullistercoris</name>
    <dbReference type="NCBI Taxonomy" id="2838467"/>
    <lineage>
        <taxon>Bacteria</taxon>
        <taxon>Bacillati</taxon>
        <taxon>Bacillota</taxon>
        <taxon>Bacilli</taxon>
        <taxon>Lactobacillales</taxon>
        <taxon>Carnobacteriaceae</taxon>
        <taxon>Atopostipes</taxon>
    </lineage>
</organism>
<evidence type="ECO:0000256" key="1">
    <source>
        <dbReference type="ARBA" id="ARBA00001946"/>
    </source>
</evidence>
<dbReference type="PANTHER" id="PTHR42946">
    <property type="entry name" value="PHOSPHOHEXOSE MUTASE"/>
    <property type="match status" value="1"/>
</dbReference>
<keyword evidence="6" id="KW-0413">Isomerase</keyword>
<dbReference type="Pfam" id="PF02878">
    <property type="entry name" value="PGM_PMM_I"/>
    <property type="match status" value="1"/>
</dbReference>
<dbReference type="InterPro" id="IPR016055">
    <property type="entry name" value="A-D-PHexomutase_a/b/a-I/II/III"/>
</dbReference>
<dbReference type="PRINTS" id="PR00509">
    <property type="entry name" value="PGMPMM"/>
</dbReference>
<reference evidence="10" key="1">
    <citation type="journal article" date="2021" name="PeerJ">
        <title>Extensive microbial diversity within the chicken gut microbiome revealed by metagenomics and culture.</title>
        <authorList>
            <person name="Gilroy R."/>
            <person name="Ravi A."/>
            <person name="Getino M."/>
            <person name="Pursley I."/>
            <person name="Horton D.L."/>
            <person name="Alikhan N.F."/>
            <person name="Baker D."/>
            <person name="Gharbi K."/>
            <person name="Hall N."/>
            <person name="Watson M."/>
            <person name="Adriaenssens E.M."/>
            <person name="Foster-Nyarko E."/>
            <person name="Jarju S."/>
            <person name="Secka A."/>
            <person name="Antonio M."/>
            <person name="Oren A."/>
            <person name="Chaudhuri R.R."/>
            <person name="La Ragione R."/>
            <person name="Hildebrand F."/>
            <person name="Pallen M.J."/>
        </authorList>
    </citation>
    <scope>NUCLEOTIDE SEQUENCE</scope>
    <source>
        <strain evidence="10">CHK169-4300</strain>
    </source>
</reference>
<name>A0A9D2G299_9LACT</name>
<dbReference type="InterPro" id="IPR005841">
    <property type="entry name" value="Alpha-D-phosphohexomutase_SF"/>
</dbReference>
<dbReference type="PANTHER" id="PTHR42946:SF1">
    <property type="entry name" value="PHOSPHOGLUCOMUTASE (ALPHA-D-GLUCOSE-1,6-BISPHOSPHATE-DEPENDENT)"/>
    <property type="match status" value="1"/>
</dbReference>
<dbReference type="Proteomes" id="UP000824106">
    <property type="component" value="Unassembled WGS sequence"/>
</dbReference>
<dbReference type="SUPFAM" id="SSF55957">
    <property type="entry name" value="Phosphoglucomutase, C-terminal domain"/>
    <property type="match status" value="1"/>
</dbReference>
<evidence type="ECO:0000256" key="2">
    <source>
        <dbReference type="ARBA" id="ARBA00010231"/>
    </source>
</evidence>
<evidence type="ECO:0000259" key="7">
    <source>
        <dbReference type="Pfam" id="PF02878"/>
    </source>
</evidence>